<organism evidence="2 3">
    <name type="scientific">Cryoendolithus antarcticus</name>
    <dbReference type="NCBI Taxonomy" id="1507870"/>
    <lineage>
        <taxon>Eukaryota</taxon>
        <taxon>Fungi</taxon>
        <taxon>Dikarya</taxon>
        <taxon>Ascomycota</taxon>
        <taxon>Pezizomycotina</taxon>
        <taxon>Dothideomycetes</taxon>
        <taxon>Dothideomycetidae</taxon>
        <taxon>Cladosporiales</taxon>
        <taxon>Cladosporiaceae</taxon>
        <taxon>Cryoendolithus</taxon>
    </lineage>
</organism>
<evidence type="ECO:0000313" key="3">
    <source>
        <dbReference type="Proteomes" id="UP000192596"/>
    </source>
</evidence>
<evidence type="ECO:0000256" key="1">
    <source>
        <dbReference type="SAM" id="MobiDB-lite"/>
    </source>
</evidence>
<dbReference type="EMBL" id="NAJO01000003">
    <property type="protein sequence ID" value="OQO13656.1"/>
    <property type="molecule type" value="Genomic_DNA"/>
</dbReference>
<name>A0A1V8TQJ0_9PEZI</name>
<proteinExistence type="predicted"/>
<reference evidence="3" key="1">
    <citation type="submission" date="2017-03" db="EMBL/GenBank/DDBJ databases">
        <title>Genomes of endolithic fungi from Antarctica.</title>
        <authorList>
            <person name="Coleine C."/>
            <person name="Masonjones S."/>
            <person name="Stajich J.E."/>
        </authorList>
    </citation>
    <scope>NUCLEOTIDE SEQUENCE [LARGE SCALE GENOMIC DNA]</scope>
    <source>
        <strain evidence="3">CCFEE 5527</strain>
    </source>
</reference>
<evidence type="ECO:0000313" key="2">
    <source>
        <dbReference type="EMBL" id="OQO13656.1"/>
    </source>
</evidence>
<sequence>MYSRFQRLNETRHYPPMSLSMTGDYSEVDLQRRENQRRAERELELQAERDLETRQAKAAARMPVTTALRACAQAERRPQPQHATQTAISLDGSTCAAHDRVRPAAEPAQRHNVGDTTSLTELEQIITAEKKSRTQNSLSPQSDRGDCTRVACRRPGSPSTKTLGKRRADDMSQCDPCDGDRRPAPKKSKTSGRSPRCSAQSVTPTQSRERASSISSVCSLEDSDQPFTRPDSLREARLNSADPSSPKIDSKSPTGKTRPRRAKWSSLNEYLTLLERFERANADHGEVTDNESKPRLSSVHGDRLRRSHEAKYKYHMLWLAPRTIKGCISDLEAAIAGTEGDARSLYDGSTKPLKVVLTWGVLDDAVVYDTKRHVSEAWRIRRWLKGWSERFQYEISETVVEPIWRPEGWEKEGYWQGEVKPRDVSTMATWYREHRRSLPEVPMLGDAPVASQHGMRRMGVLYSPGTDVPITEPQTRRLTPADVQRGEMPEEVWRRLQAQRPKLRLPHRIEQTRELVSPQQLPAIRVFQPRADLNVTLSEPVDLDRVNFGEW</sequence>
<feature type="compositionally biased region" description="Polar residues" evidence="1">
    <location>
        <begin position="81"/>
        <end position="92"/>
    </location>
</feature>
<comment type="caution">
    <text evidence="2">The sequence shown here is derived from an EMBL/GenBank/DDBJ whole genome shotgun (WGS) entry which is preliminary data.</text>
</comment>
<gene>
    <name evidence="2" type="ORF">B0A48_01885</name>
</gene>
<keyword evidence="3" id="KW-1185">Reference proteome</keyword>
<feature type="region of interest" description="Disordered" evidence="1">
    <location>
        <begin position="1"/>
        <end position="39"/>
    </location>
</feature>
<feature type="region of interest" description="Disordered" evidence="1">
    <location>
        <begin position="73"/>
        <end position="262"/>
    </location>
</feature>
<accession>A0A1V8TQJ0</accession>
<feature type="region of interest" description="Disordered" evidence="1">
    <location>
        <begin position="282"/>
        <end position="302"/>
    </location>
</feature>
<protein>
    <submittedName>
        <fullName evidence="2">Uncharacterized protein</fullName>
    </submittedName>
</protein>
<feature type="compositionally biased region" description="Basic and acidic residues" evidence="1">
    <location>
        <begin position="97"/>
        <end position="113"/>
    </location>
</feature>
<feature type="compositionally biased region" description="Polar residues" evidence="1">
    <location>
        <begin position="191"/>
        <end position="218"/>
    </location>
</feature>
<dbReference type="AlphaFoldDB" id="A0A1V8TQJ0"/>
<dbReference type="InParanoid" id="A0A1V8TQJ0"/>
<feature type="compositionally biased region" description="Low complexity" evidence="1">
    <location>
        <begin position="240"/>
        <end position="253"/>
    </location>
</feature>
<feature type="compositionally biased region" description="Basic and acidic residues" evidence="1">
    <location>
        <begin position="29"/>
        <end position="39"/>
    </location>
</feature>
<dbReference type="Proteomes" id="UP000192596">
    <property type="component" value="Unassembled WGS sequence"/>
</dbReference>